<comment type="caution">
    <text evidence="2">The sequence shown here is derived from an EMBL/GenBank/DDBJ whole genome shotgun (WGS) entry which is preliminary data.</text>
</comment>
<dbReference type="AlphaFoldDB" id="A0AAW8NLM7"/>
<dbReference type="Proteomes" id="UP001259340">
    <property type="component" value="Unassembled WGS sequence"/>
</dbReference>
<accession>A0AAW8NLM7</accession>
<evidence type="ECO:0000256" key="1">
    <source>
        <dbReference type="SAM" id="MobiDB-lite"/>
    </source>
</evidence>
<dbReference type="EMBL" id="JAPMLD010000004">
    <property type="protein sequence ID" value="MDW4824743.1"/>
    <property type="molecule type" value="Genomic_DNA"/>
</dbReference>
<keyword evidence="5" id="KW-1185">Reference proteome</keyword>
<name>A0AAW8NLM7_9GAMM</name>
<reference evidence="2" key="2">
    <citation type="submission" date="2022-11" db="EMBL/GenBank/DDBJ databases">
        <title>Prophages regulate Shewanella fidelis motility and biofilm formation: implications for gut colonization dynamics in Ciona robusta.</title>
        <authorList>
            <person name="Natarajan O."/>
            <person name="Gibboney S.L."/>
            <person name="Young M.N."/>
            <person name="Lim S.J."/>
            <person name="Pluta N."/>
            <person name="Atkinson C.G.F."/>
            <person name="Leigh B.A."/>
            <person name="Liberti A."/>
            <person name="Kees E."/>
            <person name="Breitbart M."/>
            <person name="Gralnick J."/>
            <person name="Dishaw L.J."/>
        </authorList>
    </citation>
    <scope>NUCLEOTIDE SEQUENCE</scope>
    <source>
        <strain evidence="2">3313</strain>
    </source>
</reference>
<dbReference type="Proteomes" id="UP001271263">
    <property type="component" value="Unassembled WGS sequence"/>
</dbReference>
<evidence type="ECO:0000313" key="3">
    <source>
        <dbReference type="EMBL" id="MDW4824743.1"/>
    </source>
</evidence>
<gene>
    <name evidence="2" type="ORF">OS133_02990</name>
    <name evidence="3" type="ORF">OS134_11800</name>
</gene>
<evidence type="ECO:0000313" key="5">
    <source>
        <dbReference type="Proteomes" id="UP001271263"/>
    </source>
</evidence>
<sequence length="393" mass="44618">MKLPLVPYGQRHNVILLDPADPNSIAAALSEYRRLLDCNDVLFGDCYPHLDVEFKVLQAGNIRRLQVSDAPLLNEQTFAGMYTDTYDEQLNTVLDYASWQQAYIEDGDEIFISEIILFALAIGFPQLEADVVATAESMIGFARRLNDSGDMWRDSETIFGIDALFLLAWHKPKYSYLLSRFFIPEWDIQLLQFYLCFLHALLAREGWSADLIKAYVYCDNPAARLGFYCSYDSCLDEPVLPSLGEYLQQHPEQYQSFVAQVKGRFSEQAMLIDADCEQGFNAVLSLFQTLVFPNTDQWDEQEAGLVMPIIDATPFMNSSLGEQAAQLKSELQTELLTVQPTTALTLTYSRSARSAFRRECLEKGQARQQLLGEPRVSPGFANAQEEQDFYDDL</sequence>
<proteinExistence type="predicted"/>
<dbReference type="EMBL" id="JAPMLE010000001">
    <property type="protein sequence ID" value="MDR8522664.1"/>
    <property type="molecule type" value="Genomic_DNA"/>
</dbReference>
<evidence type="ECO:0000313" key="4">
    <source>
        <dbReference type="Proteomes" id="UP001259340"/>
    </source>
</evidence>
<reference evidence="3 5" key="1">
    <citation type="journal article" date="2022" name="bioRxiv">
        <title>Prophages regulate Shewanella fidelis 3313 motility and biofilm formation: implications for gut colonization dynamics in Ciona robusta.</title>
        <authorList>
            <person name="Natarajan O."/>
            <person name="Gibboney S.L."/>
            <person name="Young M.N."/>
            <person name="Lim S.J."/>
            <person name="Pluta N."/>
            <person name="Atkinson C.G."/>
            <person name="Leigh B.A."/>
            <person name="Liberti A."/>
            <person name="Kees E.D."/>
            <person name="Breitbart M."/>
            <person name="Gralnick J.A."/>
            <person name="Dishaw L.J."/>
        </authorList>
    </citation>
    <scope>NUCLEOTIDE SEQUENCE [LARGE SCALE GENOMIC DNA]</scope>
    <source>
        <strain evidence="3 5">JG4066</strain>
    </source>
</reference>
<dbReference type="RefSeq" id="WP_310653948.1">
    <property type="nucleotide sequence ID" value="NZ_JAPMLA010000005.1"/>
</dbReference>
<evidence type="ECO:0000313" key="2">
    <source>
        <dbReference type="EMBL" id="MDR8522664.1"/>
    </source>
</evidence>
<protein>
    <submittedName>
        <fullName evidence="2">Uncharacterized protein</fullName>
    </submittedName>
</protein>
<organism evidence="2 4">
    <name type="scientific">Shewanella fidelis</name>
    <dbReference type="NCBI Taxonomy" id="173509"/>
    <lineage>
        <taxon>Bacteria</taxon>
        <taxon>Pseudomonadati</taxon>
        <taxon>Pseudomonadota</taxon>
        <taxon>Gammaproteobacteria</taxon>
        <taxon>Alteromonadales</taxon>
        <taxon>Shewanellaceae</taxon>
        <taxon>Shewanella</taxon>
    </lineage>
</organism>
<feature type="region of interest" description="Disordered" evidence="1">
    <location>
        <begin position="372"/>
        <end position="393"/>
    </location>
</feature>